<dbReference type="EMBL" id="CP048836">
    <property type="protein sequence ID" value="QID18113.1"/>
    <property type="molecule type" value="Genomic_DNA"/>
</dbReference>
<dbReference type="Gene3D" id="3.40.1730.10">
    <property type="entry name" value="pa0076 domain"/>
    <property type="match status" value="1"/>
</dbReference>
<dbReference type="AlphaFoldDB" id="A0A6C1B3Z8"/>
<name>A0A6C1B3Z8_9RHOO</name>
<evidence type="ECO:0000313" key="2">
    <source>
        <dbReference type="Proteomes" id="UP000501991"/>
    </source>
</evidence>
<dbReference type="InterPro" id="IPR038225">
    <property type="entry name" value="TagF_sf"/>
</dbReference>
<reference evidence="1 2" key="1">
    <citation type="submission" date="2020-02" db="EMBL/GenBank/DDBJ databases">
        <title>Nitrogenibacter mangrovi gen. nov., sp. nov. isolated from mangrove sediment, a denitrifying betaproteobacterium.</title>
        <authorList>
            <person name="Liao H."/>
            <person name="Tian Y."/>
        </authorList>
    </citation>
    <scope>NUCLEOTIDE SEQUENCE [LARGE SCALE GENOMIC DNA]</scope>
    <source>
        <strain evidence="1 2">M9-3-2</strain>
    </source>
</reference>
<dbReference type="KEGG" id="azq:G3580_10970"/>
<protein>
    <submittedName>
        <fullName evidence="1">Type VI secretion system-associated protein TagF</fullName>
    </submittedName>
</protein>
<dbReference type="Pfam" id="PF09867">
    <property type="entry name" value="TagF_N"/>
    <property type="match status" value="1"/>
</dbReference>
<organism evidence="1 2">
    <name type="scientific">Nitrogeniibacter mangrovi</name>
    <dbReference type="NCBI Taxonomy" id="2016596"/>
    <lineage>
        <taxon>Bacteria</taxon>
        <taxon>Pseudomonadati</taxon>
        <taxon>Pseudomonadota</taxon>
        <taxon>Betaproteobacteria</taxon>
        <taxon>Rhodocyclales</taxon>
        <taxon>Zoogloeaceae</taxon>
        <taxon>Nitrogeniibacter</taxon>
    </lineage>
</organism>
<evidence type="ECO:0000313" key="1">
    <source>
        <dbReference type="EMBL" id="QID18113.1"/>
    </source>
</evidence>
<dbReference type="InterPro" id="IPR017748">
    <property type="entry name" value="TagF"/>
</dbReference>
<sequence>MMAATSAQVGAVVYFGKVPSRGDFIKGAGHTQLIATLDRWLSSTMESLATDPHWKRTYDAASPLHFAFVGPRSRNAVIGHLSPSHDASHRRFPFLAAASIEAAEGVLFRHAPAHFSQLWGRFKRISEQTLRTDQVMPVLTTLQTLDCQGEIAAAAQGDPLGIFLRTHTLAHLERLLGDESRPADIRRIFIALGILLSPLAGSARVHIEKGLSLPLPADPMYRDLTAALWMSLVAGFLARSPVEVQVLVGAHEGRHRLVLGFNGATAAPLLSLLAPNTMNEHNIALDDPDWIETHPELSNHYGIAKLSSCLCRADTALSSAVTMFNEVFLGE</sequence>
<gene>
    <name evidence="1" type="primary">tagF</name>
    <name evidence="1" type="ORF">G3580_10970</name>
</gene>
<accession>A0A6C1B3Z8</accession>
<keyword evidence="2" id="KW-1185">Reference proteome</keyword>
<proteinExistence type="predicted"/>
<dbReference type="Proteomes" id="UP000501991">
    <property type="component" value="Chromosome"/>
</dbReference>
<dbReference type="RefSeq" id="WP_173765453.1">
    <property type="nucleotide sequence ID" value="NZ_CP048836.1"/>
</dbReference>
<dbReference type="NCBIfam" id="TIGR03373">
    <property type="entry name" value="VI_minor_4"/>
    <property type="match status" value="1"/>
</dbReference>